<sequence>MTSANTAAEQAAQKLAQGQPIASVIDPGDPAAWLALDAAVRELSRYPLHRELPPERPPRRWLSRLLAPADAEPGVGRTSVSYDTEPGLALALCDADGHVRESALAQVPGGSALLPLIVIRCADWVTAIHNRARKHLQSALPTLTPEELAALAPLMLRVDRRERGTFATGLLEAVLRTPPYDHLKAQTTSADRDTRRFAHRIAAAEQVLTPVELARTAAQDPDVVVQNRCAEAALAGVQPDAYDEVLAPLLAARSPQVRAAGVTALRKAERPAQAEPFLADRSPVVRACARYVVRQHDIDPLPLYRAWCAERGAADVPAGAPIGLAECGDRQDARLLWPLTEHPNPAIRSRAVAGLRTLDVFDAVRLIPLLDDPSPAVTRETVTSLTPSAQRIPVDHLVDRLAPDRPRHQRLAATRLLAAQGGLRQLRILQTLLRDEDAKVRERAGKTVGAVPTRSRP</sequence>
<dbReference type="RefSeq" id="WP_189716269.1">
    <property type="nucleotide sequence ID" value="NZ_BMVO01000027.1"/>
</dbReference>
<dbReference type="Gene3D" id="1.25.10.10">
    <property type="entry name" value="Leucine-rich Repeat Variant"/>
    <property type="match status" value="1"/>
</dbReference>
<evidence type="ECO:0000313" key="1">
    <source>
        <dbReference type="EMBL" id="GHB25784.1"/>
    </source>
</evidence>
<dbReference type="InterPro" id="IPR011989">
    <property type="entry name" value="ARM-like"/>
</dbReference>
<organism evidence="1 2">
    <name type="scientific">Streptomyces chryseus</name>
    <dbReference type="NCBI Taxonomy" id="68186"/>
    <lineage>
        <taxon>Bacteria</taxon>
        <taxon>Bacillati</taxon>
        <taxon>Actinomycetota</taxon>
        <taxon>Actinomycetes</taxon>
        <taxon>Kitasatosporales</taxon>
        <taxon>Streptomycetaceae</taxon>
        <taxon>Streptomyces</taxon>
    </lineage>
</organism>
<dbReference type="EMBL" id="BMVO01000027">
    <property type="protein sequence ID" value="GHB25784.1"/>
    <property type="molecule type" value="Genomic_DNA"/>
</dbReference>
<accession>A0ABQ3E7D4</accession>
<dbReference type="Proteomes" id="UP000599437">
    <property type="component" value="Unassembled WGS sequence"/>
</dbReference>
<reference evidence="2" key="1">
    <citation type="journal article" date="2019" name="Int. J. Syst. Evol. Microbiol.">
        <title>The Global Catalogue of Microorganisms (GCM) 10K type strain sequencing project: providing services to taxonomists for standard genome sequencing and annotation.</title>
        <authorList>
            <consortium name="The Broad Institute Genomics Platform"/>
            <consortium name="The Broad Institute Genome Sequencing Center for Infectious Disease"/>
            <person name="Wu L."/>
            <person name="Ma J."/>
        </authorList>
    </citation>
    <scope>NUCLEOTIDE SEQUENCE [LARGE SCALE GENOMIC DNA]</scope>
    <source>
        <strain evidence="2">JCM 4737</strain>
    </source>
</reference>
<proteinExistence type="predicted"/>
<dbReference type="InterPro" id="IPR016024">
    <property type="entry name" value="ARM-type_fold"/>
</dbReference>
<keyword evidence="2" id="KW-1185">Reference proteome</keyword>
<comment type="caution">
    <text evidence="1">The sequence shown here is derived from an EMBL/GenBank/DDBJ whole genome shotgun (WGS) entry which is preliminary data.</text>
</comment>
<gene>
    <name evidence="1" type="ORF">GCM10010346_56710</name>
</gene>
<evidence type="ECO:0008006" key="3">
    <source>
        <dbReference type="Google" id="ProtNLM"/>
    </source>
</evidence>
<dbReference type="SUPFAM" id="SSF48371">
    <property type="entry name" value="ARM repeat"/>
    <property type="match status" value="1"/>
</dbReference>
<name>A0ABQ3E7D4_9ACTN</name>
<protein>
    <recommendedName>
        <fullName evidence="3">HEAT repeat protein</fullName>
    </recommendedName>
</protein>
<evidence type="ECO:0000313" key="2">
    <source>
        <dbReference type="Proteomes" id="UP000599437"/>
    </source>
</evidence>